<evidence type="ECO:0000256" key="1">
    <source>
        <dbReference type="SAM" id="Phobius"/>
    </source>
</evidence>
<dbReference type="RefSeq" id="WP_115830270.1">
    <property type="nucleotide sequence ID" value="NZ_QNUL01000005.1"/>
</dbReference>
<dbReference type="InterPro" id="IPR011250">
    <property type="entry name" value="OMP/PagP_B-barrel"/>
</dbReference>
<evidence type="ECO:0000313" key="3">
    <source>
        <dbReference type="EMBL" id="REA62289.1"/>
    </source>
</evidence>
<proteinExistence type="predicted"/>
<keyword evidence="4" id="KW-1185">Reference proteome</keyword>
<dbReference type="Proteomes" id="UP000256373">
    <property type="component" value="Unassembled WGS sequence"/>
</dbReference>
<feature type="signal peptide" evidence="2">
    <location>
        <begin position="1"/>
        <end position="23"/>
    </location>
</feature>
<keyword evidence="1" id="KW-1133">Transmembrane helix</keyword>
<name>A0A3D8YG32_9BACT</name>
<protein>
    <submittedName>
        <fullName evidence="3">Uncharacterized protein</fullName>
    </submittedName>
</protein>
<dbReference type="EMBL" id="QNUL01000005">
    <property type="protein sequence ID" value="REA62289.1"/>
    <property type="molecule type" value="Genomic_DNA"/>
</dbReference>
<organism evidence="3 4">
    <name type="scientific">Dyadobacter luteus</name>
    <dbReference type="NCBI Taxonomy" id="2259619"/>
    <lineage>
        <taxon>Bacteria</taxon>
        <taxon>Pseudomonadati</taxon>
        <taxon>Bacteroidota</taxon>
        <taxon>Cytophagia</taxon>
        <taxon>Cytophagales</taxon>
        <taxon>Spirosomataceae</taxon>
        <taxon>Dyadobacter</taxon>
    </lineage>
</organism>
<feature type="transmembrane region" description="Helical" evidence="1">
    <location>
        <begin position="33"/>
        <end position="52"/>
    </location>
</feature>
<sequence>MKTLLHTLLILGAVNLFSSGALAQKRNQFSGKYIPPFGVISLTGGLGAAYYYGDLNDKPVLKGLGPAISVGALYRVTEHFSARGELRFYQVSGHQSNSKYFNDNLSFRARNPDLSLTVQADLIAFNLRPKVNPYLVLGVSATYLNTKTEKDGTWYSLPPLKTEGVNYSRVPLSITGGGGIMFQAFERLSLGMELNANFMFSDYLDDVGGKYANPENLSSDLSKMLADRSAEIGLPPKEEGWNRGVGKMNDIYSFLQFRATYLIGTRMQARERKKTRCPKF</sequence>
<gene>
    <name evidence="3" type="ORF">DSL64_08435</name>
</gene>
<dbReference type="OrthoDB" id="654178at2"/>
<comment type="caution">
    <text evidence="3">The sequence shown here is derived from an EMBL/GenBank/DDBJ whole genome shotgun (WGS) entry which is preliminary data.</text>
</comment>
<evidence type="ECO:0000313" key="4">
    <source>
        <dbReference type="Proteomes" id="UP000256373"/>
    </source>
</evidence>
<dbReference type="AlphaFoldDB" id="A0A3D8YG32"/>
<keyword evidence="2" id="KW-0732">Signal</keyword>
<keyword evidence="1" id="KW-0812">Transmembrane</keyword>
<evidence type="ECO:0000256" key="2">
    <source>
        <dbReference type="SAM" id="SignalP"/>
    </source>
</evidence>
<dbReference type="SUPFAM" id="SSF56925">
    <property type="entry name" value="OMPA-like"/>
    <property type="match status" value="1"/>
</dbReference>
<feature type="chain" id="PRO_5017537126" evidence="2">
    <location>
        <begin position="24"/>
        <end position="280"/>
    </location>
</feature>
<accession>A0A3D8YG32</accession>
<reference evidence="3 4" key="1">
    <citation type="submission" date="2018-07" db="EMBL/GenBank/DDBJ databases">
        <title>Dyadobacter roseus sp. nov., isolated from rose rhizosphere soil.</title>
        <authorList>
            <person name="Chen L."/>
        </authorList>
    </citation>
    <scope>NUCLEOTIDE SEQUENCE [LARGE SCALE GENOMIC DNA]</scope>
    <source>
        <strain evidence="3 4">RS19</strain>
    </source>
</reference>
<keyword evidence="1" id="KW-0472">Membrane</keyword>